<dbReference type="EMBL" id="JAFBBU010000001">
    <property type="protein sequence ID" value="MBM7473047.1"/>
    <property type="molecule type" value="Genomic_DNA"/>
</dbReference>
<accession>A0ABS2L7I8</accession>
<comment type="caution">
    <text evidence="2">The sequence shown here is derived from an EMBL/GenBank/DDBJ whole genome shotgun (WGS) entry which is preliminary data.</text>
</comment>
<gene>
    <name evidence="2" type="ORF">JOE66_002681</name>
</gene>
<protein>
    <submittedName>
        <fullName evidence="2">Uncharacterized protein</fullName>
    </submittedName>
</protein>
<name>A0ABS2L7I8_9MICO</name>
<organism evidence="2 3">
    <name type="scientific">Subtercola frigoramans</name>
    <dbReference type="NCBI Taxonomy" id="120298"/>
    <lineage>
        <taxon>Bacteria</taxon>
        <taxon>Bacillati</taxon>
        <taxon>Actinomycetota</taxon>
        <taxon>Actinomycetes</taxon>
        <taxon>Micrococcales</taxon>
        <taxon>Microbacteriaceae</taxon>
        <taxon>Subtercola</taxon>
    </lineage>
</organism>
<feature type="compositionally biased region" description="Basic and acidic residues" evidence="1">
    <location>
        <begin position="87"/>
        <end position="106"/>
    </location>
</feature>
<evidence type="ECO:0000313" key="3">
    <source>
        <dbReference type="Proteomes" id="UP000776164"/>
    </source>
</evidence>
<evidence type="ECO:0000256" key="1">
    <source>
        <dbReference type="SAM" id="MobiDB-lite"/>
    </source>
</evidence>
<dbReference type="Proteomes" id="UP000776164">
    <property type="component" value="Unassembled WGS sequence"/>
</dbReference>
<keyword evidence="3" id="KW-1185">Reference proteome</keyword>
<reference evidence="2 3" key="1">
    <citation type="submission" date="2021-01" db="EMBL/GenBank/DDBJ databases">
        <title>Sequencing the genomes of 1000 actinobacteria strains.</title>
        <authorList>
            <person name="Klenk H.-P."/>
        </authorList>
    </citation>
    <scope>NUCLEOTIDE SEQUENCE [LARGE SCALE GENOMIC DNA]</scope>
    <source>
        <strain evidence="2 3">DSM 13057</strain>
    </source>
</reference>
<sequence>MNRNLSSKLAALVGGCIVAGLLVSLSRAIESRGSASVARDVSESTGLAPEQTGYLAERVSHDFEPTRHVSGSTGHLSVFSAHAQEMSGDRPGRNDRTDEAISREVHAFTAHSSASDPGYEAASNDLDWSLSEVV</sequence>
<feature type="region of interest" description="Disordered" evidence="1">
    <location>
        <begin position="81"/>
        <end position="123"/>
    </location>
</feature>
<evidence type="ECO:0000313" key="2">
    <source>
        <dbReference type="EMBL" id="MBM7473047.1"/>
    </source>
</evidence>
<proteinExistence type="predicted"/>